<evidence type="ECO:0000256" key="2">
    <source>
        <dbReference type="ARBA" id="ARBA00011073"/>
    </source>
</evidence>
<evidence type="ECO:0000259" key="11">
    <source>
        <dbReference type="Pfam" id="PF00082"/>
    </source>
</evidence>
<gene>
    <name evidence="13" type="ORF">OG398_30410</name>
</gene>
<dbReference type="GO" id="GO:0030246">
    <property type="term" value="F:carbohydrate binding"/>
    <property type="evidence" value="ECO:0007669"/>
    <property type="project" value="InterPro"/>
</dbReference>
<protein>
    <recommendedName>
        <fullName evidence="3">alpha-amylase</fullName>
        <ecNumber evidence="3">3.2.1.1</ecNumber>
    </recommendedName>
    <alternativeName>
        <fullName evidence="7">1,4-alpha-D-glucan glucanohydrolase</fullName>
    </alternativeName>
</protein>
<dbReference type="InterPro" id="IPR021720">
    <property type="entry name" value="Malectin_dom"/>
</dbReference>
<comment type="catalytic activity">
    <reaction evidence="1">
        <text>Endohydrolysis of (1-&gt;4)-alpha-D-glucosidic linkages in polysaccharides containing three or more (1-&gt;4)-alpha-linked D-glucose units.</text>
        <dbReference type="EC" id="3.2.1.1"/>
    </reaction>
</comment>
<feature type="active site" description="Charge relay system" evidence="8 9">
    <location>
        <position position="243"/>
    </location>
</feature>
<dbReference type="InterPro" id="IPR023828">
    <property type="entry name" value="Peptidase_S8_Ser-AS"/>
</dbReference>
<evidence type="ECO:0000256" key="9">
    <source>
        <dbReference type="PROSITE-ProRule" id="PRU01240"/>
    </source>
</evidence>
<dbReference type="GO" id="GO:0004252">
    <property type="term" value="F:serine-type endopeptidase activity"/>
    <property type="evidence" value="ECO:0007669"/>
    <property type="project" value="UniProtKB-UniRule"/>
</dbReference>
<dbReference type="Gene3D" id="2.60.120.430">
    <property type="entry name" value="Galactose-binding lectin"/>
    <property type="match status" value="1"/>
</dbReference>
<dbReference type="Pfam" id="PF13620">
    <property type="entry name" value="CarboxypepD_reg"/>
    <property type="match status" value="3"/>
</dbReference>
<dbReference type="GO" id="GO:0006508">
    <property type="term" value="P:proteolysis"/>
    <property type="evidence" value="ECO:0007669"/>
    <property type="project" value="UniProtKB-KW"/>
</dbReference>
<keyword evidence="10" id="KW-0732">Signal</keyword>
<dbReference type="InterPro" id="IPR008969">
    <property type="entry name" value="CarboxyPept-like_regulatory"/>
</dbReference>
<evidence type="ECO:0000256" key="5">
    <source>
        <dbReference type="ARBA" id="ARBA00022801"/>
    </source>
</evidence>
<evidence type="ECO:0000256" key="4">
    <source>
        <dbReference type="ARBA" id="ARBA00022670"/>
    </source>
</evidence>
<sequence length="1194" mass="123623">MTHHFPRRRRLFAVALTVAMGAPLLGAATAAAHPTPPAASVLQDKAQSKVVRQLDKQDTTTFWVRLDSEADTSAARRTKKKTDKDRAVIEAKTAHADKSQKALRALLKKAGAHYTPYWITNTVEVTGDKALAEKIAARPEVASIEADTVLRLPDTMKGKAEPGVDGVEWNVDAIKAPKVWDEVGTRGEGVVIASIDTGVDYQHPTLLNSYRGRKTDGSYEHAYNWFDATASCPGNAPCDDYGHGTHTMGTMVGDDGDGNAIGVAPGAQWIAAKGCTTEGCSQDALLSAGQWILAPTDAIGQNPRPDLAPDVVNNSWGGDVVDTWYKSMVQAWVDAGIFPAFSNGNAGPDCATAGSPGAYTNTYASGAFDSEGKIAAFSSRGSGENGAIKPDIAAPGVDVRSAAPGGGYAVESGTSMASPHTAATVALMWSVSPAIRGDIAATERLLDQTAIDADDTTCGGTAANNNVYGEGRLDAYAAVNATPRGPLGAVSGTVTTDGSPLAGATVELDGPMYATATTGEDGTYALPKVMVGDYAVKVSKFGYVTSTSTATVTEGATTTRDAALGVAPRATLTGTVRTQGGPEAGATIEVTGAPVTATTADDGGYALELPAGSYQLKVTPVSRCAAVGTFAVEAAEGANTEDLTLPSRTDNFGTTCQVTKDTVFPAGTTKLNTSSEYDGSAGLALPFPVALYGRTYRSASANVEGFLSFEQSVNLSANGTLPTAGLPNGTLYPFWDNLQIASDNGGLYWASRGTAPHREIVVEWRNMVPSADRTQKLSFSVVIGEDGTYSFHYSNPVGAYAKGTGATIGAENADGTDALLYAYNEDAVTDGLAVAFRPDRSAALSGTVTDANDGKAVSGASVTVSRDGKQVATGTTASDGAYLVQVPATDRADCTVTVSAAHYTADTRTVSLAAHTTERAATALNTGLVTVTPKTAMTLVVPVGETRQRTLTLANSASAADYTVKEADGAGWFSAAPAAGRLDKGKQQKAVLTFDTTGLTPGTVLKGTVVIASDSGRAPETRVPVTLVVPAYQAALDAGAGKAFTDHEGDTWGPDQKYTAGSYGFIGASTKVSTTNAIEDTADQKLLRTAREGALEYRFDNVPDGVYRIDLDFAELGRAGAGSRVTDVLAEGVLQVSDLDIVKETGGSYRALTKTLTVKVTDGQLNLRLVAVADEETLVNAVRITQRPDLTPAG</sequence>
<dbReference type="EMBL" id="CP108313">
    <property type="protein sequence ID" value="WTW72263.1"/>
    <property type="molecule type" value="Genomic_DNA"/>
</dbReference>
<dbReference type="Gene3D" id="2.60.40.10">
    <property type="entry name" value="Immunoglobulins"/>
    <property type="match status" value="1"/>
</dbReference>
<keyword evidence="5 9" id="KW-0378">Hydrolase</keyword>
<accession>A0AAU2W0P5</accession>
<dbReference type="PRINTS" id="PR00723">
    <property type="entry name" value="SUBTILISIN"/>
</dbReference>
<dbReference type="SUPFAM" id="SSF52743">
    <property type="entry name" value="Subtilisin-like"/>
    <property type="match status" value="1"/>
</dbReference>
<dbReference type="CDD" id="cd07481">
    <property type="entry name" value="Peptidases_S8_BacillopeptidaseF-like"/>
    <property type="match status" value="1"/>
</dbReference>
<dbReference type="PANTHER" id="PTHR43806">
    <property type="entry name" value="PEPTIDASE S8"/>
    <property type="match status" value="1"/>
</dbReference>
<comment type="similarity">
    <text evidence="2 9">Belongs to the peptidase S8 family.</text>
</comment>
<dbReference type="SUPFAM" id="SSF49464">
    <property type="entry name" value="Carboxypeptidase regulatory domain-like"/>
    <property type="match status" value="1"/>
</dbReference>
<evidence type="ECO:0000313" key="13">
    <source>
        <dbReference type="EMBL" id="WTW72263.1"/>
    </source>
</evidence>
<dbReference type="SUPFAM" id="SSF49785">
    <property type="entry name" value="Galactose-binding domain-like"/>
    <property type="match status" value="1"/>
</dbReference>
<keyword evidence="4 9" id="KW-0645">Protease</keyword>
<dbReference type="InterPro" id="IPR008979">
    <property type="entry name" value="Galactose-bd-like_sf"/>
</dbReference>
<reference evidence="13" key="1">
    <citation type="submission" date="2022-10" db="EMBL/GenBank/DDBJ databases">
        <title>The complete genomes of actinobacterial strains from the NBC collection.</title>
        <authorList>
            <person name="Joergensen T.S."/>
            <person name="Alvarez Arevalo M."/>
            <person name="Sterndorff E.B."/>
            <person name="Faurdal D."/>
            <person name="Vuksanovic O."/>
            <person name="Mourched A.-S."/>
            <person name="Charusanti P."/>
            <person name="Shaw S."/>
            <person name="Blin K."/>
            <person name="Weber T."/>
        </authorList>
    </citation>
    <scope>NUCLEOTIDE SEQUENCE</scope>
    <source>
        <strain evidence="13">NBC_00008</strain>
    </source>
</reference>
<keyword evidence="6 9" id="KW-0720">Serine protease</keyword>
<evidence type="ECO:0000256" key="6">
    <source>
        <dbReference type="ARBA" id="ARBA00022825"/>
    </source>
</evidence>
<dbReference type="PROSITE" id="PS00138">
    <property type="entry name" value="SUBTILASE_SER"/>
    <property type="match status" value="1"/>
</dbReference>
<dbReference type="GO" id="GO:0004556">
    <property type="term" value="F:alpha-amylase activity"/>
    <property type="evidence" value="ECO:0007669"/>
    <property type="project" value="UniProtKB-EC"/>
</dbReference>
<dbReference type="InterPro" id="IPR050131">
    <property type="entry name" value="Peptidase_S8_subtilisin-like"/>
</dbReference>
<dbReference type="SUPFAM" id="SSF49452">
    <property type="entry name" value="Starch-binding domain-like"/>
    <property type="match status" value="2"/>
</dbReference>
<dbReference type="InterPro" id="IPR033857">
    <property type="entry name" value="Bacillopeptidase_F"/>
</dbReference>
<feature type="active site" description="Charge relay system" evidence="8 9">
    <location>
        <position position="196"/>
    </location>
</feature>
<dbReference type="PROSITE" id="PS51892">
    <property type="entry name" value="SUBTILASE"/>
    <property type="match status" value="1"/>
</dbReference>
<dbReference type="Pfam" id="PF00082">
    <property type="entry name" value="Peptidase_S8"/>
    <property type="match status" value="1"/>
</dbReference>
<evidence type="ECO:0000256" key="1">
    <source>
        <dbReference type="ARBA" id="ARBA00000548"/>
    </source>
</evidence>
<feature type="domain" description="Peptidase S8/S53" evidence="11">
    <location>
        <begin position="187"/>
        <end position="471"/>
    </location>
</feature>
<dbReference type="Pfam" id="PF11721">
    <property type="entry name" value="Malectin"/>
    <property type="match status" value="1"/>
</dbReference>
<dbReference type="InterPro" id="IPR013783">
    <property type="entry name" value="Ig-like_fold"/>
</dbReference>
<organism evidence="13">
    <name type="scientific">Streptomyces sp. NBC_00008</name>
    <dbReference type="NCBI Taxonomy" id="2903610"/>
    <lineage>
        <taxon>Bacteria</taxon>
        <taxon>Bacillati</taxon>
        <taxon>Actinomycetota</taxon>
        <taxon>Actinomycetes</taxon>
        <taxon>Kitasatosporales</taxon>
        <taxon>Streptomycetaceae</taxon>
        <taxon>Streptomyces</taxon>
    </lineage>
</organism>
<dbReference type="InterPro" id="IPR013784">
    <property type="entry name" value="Carb-bd-like_fold"/>
</dbReference>
<feature type="chain" id="PRO_5043748941" description="alpha-amylase" evidence="10">
    <location>
        <begin position="28"/>
        <end position="1194"/>
    </location>
</feature>
<name>A0AAU2W0P5_9ACTN</name>
<dbReference type="PANTHER" id="PTHR43806:SF67">
    <property type="entry name" value="EGF-LIKE DOMAIN-CONTAINING PROTEIN"/>
    <property type="match status" value="1"/>
</dbReference>
<dbReference type="Gene3D" id="2.60.40.1120">
    <property type="entry name" value="Carboxypeptidase-like, regulatory domain"/>
    <property type="match status" value="3"/>
</dbReference>
<feature type="active site" description="Charge relay system" evidence="8 9">
    <location>
        <position position="415"/>
    </location>
</feature>
<dbReference type="EC" id="3.2.1.1" evidence="3"/>
<evidence type="ECO:0000256" key="7">
    <source>
        <dbReference type="ARBA" id="ARBA00030238"/>
    </source>
</evidence>
<dbReference type="InterPro" id="IPR000209">
    <property type="entry name" value="Peptidase_S8/S53_dom"/>
</dbReference>
<evidence type="ECO:0000256" key="10">
    <source>
        <dbReference type="SAM" id="SignalP"/>
    </source>
</evidence>
<evidence type="ECO:0000256" key="3">
    <source>
        <dbReference type="ARBA" id="ARBA00012595"/>
    </source>
</evidence>
<dbReference type="AlphaFoldDB" id="A0AAU2W0P5"/>
<dbReference type="InterPro" id="IPR036852">
    <property type="entry name" value="Peptidase_S8/S53_dom_sf"/>
</dbReference>
<feature type="signal peptide" evidence="10">
    <location>
        <begin position="1"/>
        <end position="27"/>
    </location>
</feature>
<dbReference type="Gene3D" id="3.40.50.200">
    <property type="entry name" value="Peptidase S8/S53 domain"/>
    <property type="match status" value="1"/>
</dbReference>
<evidence type="ECO:0000259" key="12">
    <source>
        <dbReference type="Pfam" id="PF11721"/>
    </source>
</evidence>
<dbReference type="InterPro" id="IPR015500">
    <property type="entry name" value="Peptidase_S8_subtilisin-rel"/>
</dbReference>
<evidence type="ECO:0000256" key="8">
    <source>
        <dbReference type="PIRSR" id="PIRSR615500-1"/>
    </source>
</evidence>
<dbReference type="GO" id="GO:0005975">
    <property type="term" value="P:carbohydrate metabolic process"/>
    <property type="evidence" value="ECO:0007669"/>
    <property type="project" value="UniProtKB-ARBA"/>
</dbReference>
<proteinExistence type="inferred from homology"/>
<feature type="domain" description="Malectin" evidence="12">
    <location>
        <begin position="1034"/>
        <end position="1185"/>
    </location>
</feature>